<accession>A0A8D4UVB1</accession>
<dbReference type="Pfam" id="PF00929">
    <property type="entry name" value="RNase_T"/>
    <property type="match status" value="1"/>
</dbReference>
<evidence type="ECO:0000259" key="1">
    <source>
        <dbReference type="SMART" id="SM00479"/>
    </source>
</evidence>
<reference evidence="3" key="1">
    <citation type="submission" date="2019-05" db="EMBL/GenBank/DDBJ databases">
        <title>Complete genome sequencing of Dialister sp. strain 5BBH33.</title>
        <authorList>
            <person name="Sakamoto M."/>
            <person name="Murakami T."/>
            <person name="Mori H."/>
        </authorList>
    </citation>
    <scope>NUCLEOTIDE SEQUENCE [LARGE SCALE GENOMIC DNA]</scope>
    <source>
        <strain evidence="3">5BBH33</strain>
    </source>
</reference>
<dbReference type="RefSeq" id="WP_022383233.1">
    <property type="nucleotide sequence ID" value="NZ_AP019697.1"/>
</dbReference>
<proteinExistence type="predicted"/>
<dbReference type="InterPro" id="IPR012337">
    <property type="entry name" value="RNaseH-like_sf"/>
</dbReference>
<gene>
    <name evidence="2" type="ORF">Dia5BBH33_15090</name>
</gene>
<dbReference type="GO" id="GO:0008408">
    <property type="term" value="F:3'-5' exonuclease activity"/>
    <property type="evidence" value="ECO:0007669"/>
    <property type="project" value="TreeGrafter"/>
</dbReference>
<dbReference type="Gene3D" id="3.30.420.10">
    <property type="entry name" value="Ribonuclease H-like superfamily/Ribonuclease H"/>
    <property type="match status" value="1"/>
</dbReference>
<dbReference type="GO" id="GO:0005829">
    <property type="term" value="C:cytosol"/>
    <property type="evidence" value="ECO:0007669"/>
    <property type="project" value="TreeGrafter"/>
</dbReference>
<dbReference type="GO" id="GO:0003676">
    <property type="term" value="F:nucleic acid binding"/>
    <property type="evidence" value="ECO:0007669"/>
    <property type="project" value="InterPro"/>
</dbReference>
<dbReference type="InterPro" id="IPR036397">
    <property type="entry name" value="RNaseH_sf"/>
</dbReference>
<dbReference type="KEGG" id="dho:Dia5BBH33_15090"/>
<feature type="domain" description="Exonuclease" evidence="1">
    <location>
        <begin position="2"/>
        <end position="166"/>
    </location>
</feature>
<sequence>MKYIALDFETAYWGPANACSLGIVTSDGHEVIDEWYHLIHPLSLNFDEGCSKINGIYPEDVIDEDEFPYFWKDIAMRLEGGIVFAHNARFDMGVLASAIDTYQLPDIHFRYGDTVVLSRKLWADLPNHKLNTVAEELGFTFNHHQELDDARACEYIVRSAIEKTGAPDAEALMKMTGQQLKRFAIKRGAKRLLAP</sequence>
<keyword evidence="3" id="KW-1185">Reference proteome</keyword>
<dbReference type="PANTHER" id="PTHR30231:SF42">
    <property type="entry name" value="EXONUCLEASE"/>
    <property type="match status" value="1"/>
</dbReference>
<name>A0A8D4UVB1_9FIRM</name>
<dbReference type="GeneID" id="92716735"/>
<evidence type="ECO:0000313" key="3">
    <source>
        <dbReference type="Proteomes" id="UP000320585"/>
    </source>
</evidence>
<dbReference type="EMBL" id="AP019697">
    <property type="protein sequence ID" value="BBK25574.1"/>
    <property type="molecule type" value="Genomic_DNA"/>
</dbReference>
<dbReference type="PANTHER" id="PTHR30231">
    <property type="entry name" value="DNA POLYMERASE III SUBUNIT EPSILON"/>
    <property type="match status" value="1"/>
</dbReference>
<dbReference type="AlphaFoldDB" id="A0A8D4UVB1"/>
<keyword evidence="2" id="KW-0269">Exonuclease</keyword>
<organism evidence="2 3">
    <name type="scientific">Dialister hominis</name>
    <dbReference type="NCBI Taxonomy" id="2582419"/>
    <lineage>
        <taxon>Bacteria</taxon>
        <taxon>Bacillati</taxon>
        <taxon>Bacillota</taxon>
        <taxon>Negativicutes</taxon>
        <taxon>Veillonellales</taxon>
        <taxon>Veillonellaceae</taxon>
        <taxon>Dialister</taxon>
    </lineage>
</organism>
<dbReference type="SMART" id="SM00479">
    <property type="entry name" value="EXOIII"/>
    <property type="match status" value="1"/>
</dbReference>
<evidence type="ECO:0000313" key="2">
    <source>
        <dbReference type="EMBL" id="BBK25574.1"/>
    </source>
</evidence>
<dbReference type="InterPro" id="IPR013520">
    <property type="entry name" value="Ribonucl_H"/>
</dbReference>
<keyword evidence="2" id="KW-0540">Nuclease</keyword>
<dbReference type="Proteomes" id="UP000320585">
    <property type="component" value="Chromosome"/>
</dbReference>
<dbReference type="SUPFAM" id="SSF53098">
    <property type="entry name" value="Ribonuclease H-like"/>
    <property type="match status" value="1"/>
</dbReference>
<protein>
    <submittedName>
        <fullName evidence="2">Exonuclease</fullName>
    </submittedName>
</protein>
<keyword evidence="2" id="KW-0378">Hydrolase</keyword>